<evidence type="ECO:0000256" key="4">
    <source>
        <dbReference type="RuleBase" id="RU003788"/>
    </source>
</evidence>
<dbReference type="AlphaFoldDB" id="A0A0J7XUF4"/>
<dbReference type="PANTHER" id="PTHR38107:SF3">
    <property type="entry name" value="LYSOZYME RRRD-RELATED"/>
    <property type="match status" value="1"/>
</dbReference>
<evidence type="ECO:0000313" key="5">
    <source>
        <dbReference type="EMBL" id="KMS55257.1"/>
    </source>
</evidence>
<dbReference type="InterPro" id="IPR023347">
    <property type="entry name" value="Lysozyme_dom_sf"/>
</dbReference>
<dbReference type="GO" id="GO:0016998">
    <property type="term" value="P:cell wall macromolecule catabolic process"/>
    <property type="evidence" value="ECO:0007669"/>
    <property type="project" value="InterPro"/>
</dbReference>
<reference evidence="5 6" key="1">
    <citation type="journal article" date="2015" name="G3 (Bethesda)">
        <title>Insights into Ongoing Evolution of the Hexachlorocyclohexane Catabolic Pathway from Comparative Genomics of Ten Sphingomonadaceae Strains.</title>
        <authorList>
            <person name="Pearce S.L."/>
            <person name="Oakeshott J.G."/>
            <person name="Pandey G."/>
        </authorList>
    </citation>
    <scope>NUCLEOTIDE SEQUENCE [LARGE SCALE GENOMIC DNA]</scope>
    <source>
        <strain evidence="5 6">LL02</strain>
    </source>
</reference>
<dbReference type="Proteomes" id="UP000052268">
    <property type="component" value="Unassembled WGS sequence"/>
</dbReference>
<sequence>MNRKPVFDAVRKMLGRSFTQVEVNALDKAIDLAAGALPASEAPAPVPTPAPAAPTGAALGSPGAKLIKKWEGCATRRADGTFAAYPDPGSTDGKPWTIGWGSTGGDVKKGVIWNQAQCDARFDVDMVVYVNEVAAFLGSAATTQNQFDALVSFHYNTGAIRKATLASLHKQGKFAQAQEQFGKWIYNDGKPMNGLKSRRAEEAKLYGTP</sequence>
<name>A0A0J7XUF4_9SPHN</name>
<keyword evidence="3" id="KW-1035">Host cytoplasm</keyword>
<dbReference type="CDD" id="cd00737">
    <property type="entry name" value="lyz_endolysin_autolysin"/>
    <property type="match status" value="1"/>
</dbReference>
<dbReference type="InterPro" id="IPR023346">
    <property type="entry name" value="Lysozyme-like_dom_sf"/>
</dbReference>
<dbReference type="InterPro" id="IPR033907">
    <property type="entry name" value="Endolysin_autolysin"/>
</dbReference>
<dbReference type="GO" id="GO:0009253">
    <property type="term" value="P:peptidoglycan catabolic process"/>
    <property type="evidence" value="ECO:0007669"/>
    <property type="project" value="InterPro"/>
</dbReference>
<gene>
    <name evidence="5" type="ORF">V474_19675</name>
</gene>
<dbReference type="GO" id="GO:0003796">
    <property type="term" value="F:lysozyme activity"/>
    <property type="evidence" value="ECO:0007669"/>
    <property type="project" value="UniProtKB-EC"/>
</dbReference>
<dbReference type="InterPro" id="IPR002196">
    <property type="entry name" value="Glyco_hydro_24"/>
</dbReference>
<keyword evidence="6" id="KW-1185">Reference proteome</keyword>
<accession>A0A0J7XUF4</accession>
<comment type="similarity">
    <text evidence="4">Belongs to the glycosyl hydrolase 24 family.</text>
</comment>
<evidence type="ECO:0000256" key="3">
    <source>
        <dbReference type="ARBA" id="ARBA00023200"/>
    </source>
</evidence>
<keyword evidence="2 4" id="KW-0081">Bacteriolytic enzyme</keyword>
<comment type="caution">
    <text evidence="5">The sequence shown here is derived from an EMBL/GenBank/DDBJ whole genome shotgun (WGS) entry which is preliminary data.</text>
</comment>
<dbReference type="OrthoDB" id="5327667at2"/>
<dbReference type="SUPFAM" id="SSF53955">
    <property type="entry name" value="Lysozyme-like"/>
    <property type="match status" value="1"/>
</dbReference>
<dbReference type="RefSeq" id="WP_059151926.1">
    <property type="nucleotide sequence ID" value="NZ_KQ130454.1"/>
</dbReference>
<dbReference type="PANTHER" id="PTHR38107">
    <property type="match status" value="1"/>
</dbReference>
<protein>
    <recommendedName>
        <fullName evidence="4">Lysozyme</fullName>
        <ecNumber evidence="4">3.2.1.17</ecNumber>
    </recommendedName>
</protein>
<dbReference type="GO" id="GO:0042742">
    <property type="term" value="P:defense response to bacterium"/>
    <property type="evidence" value="ECO:0007669"/>
    <property type="project" value="UniProtKB-KW"/>
</dbReference>
<keyword evidence="4 5" id="KW-0378">Hydrolase</keyword>
<dbReference type="EC" id="3.2.1.17" evidence="4"/>
<comment type="catalytic activity">
    <reaction evidence="4">
        <text>Hydrolysis of (1-&gt;4)-beta-linkages between N-acetylmuramic acid and N-acetyl-D-glucosamine residues in a peptidoglycan and between N-acetyl-D-glucosamine residues in chitodextrins.</text>
        <dbReference type="EC" id="3.2.1.17"/>
    </reaction>
</comment>
<proteinExistence type="inferred from homology"/>
<dbReference type="PATRIC" id="fig|1114963.3.peg.2772"/>
<evidence type="ECO:0000256" key="2">
    <source>
        <dbReference type="ARBA" id="ARBA00022638"/>
    </source>
</evidence>
<dbReference type="GO" id="GO:0031640">
    <property type="term" value="P:killing of cells of another organism"/>
    <property type="evidence" value="ECO:0007669"/>
    <property type="project" value="UniProtKB-KW"/>
</dbReference>
<organism evidence="5 6">
    <name type="scientific">Novosphingobium barchaimii LL02</name>
    <dbReference type="NCBI Taxonomy" id="1114963"/>
    <lineage>
        <taxon>Bacteria</taxon>
        <taxon>Pseudomonadati</taxon>
        <taxon>Pseudomonadota</taxon>
        <taxon>Alphaproteobacteria</taxon>
        <taxon>Sphingomonadales</taxon>
        <taxon>Sphingomonadaceae</taxon>
        <taxon>Novosphingobium</taxon>
    </lineage>
</organism>
<evidence type="ECO:0000256" key="1">
    <source>
        <dbReference type="ARBA" id="ARBA00022529"/>
    </source>
</evidence>
<keyword evidence="4" id="KW-0326">Glycosidase</keyword>
<evidence type="ECO:0000313" key="6">
    <source>
        <dbReference type="Proteomes" id="UP000052268"/>
    </source>
</evidence>
<dbReference type="Gene3D" id="1.10.530.40">
    <property type="match status" value="1"/>
</dbReference>
<dbReference type="EMBL" id="JACU01000005">
    <property type="protein sequence ID" value="KMS55257.1"/>
    <property type="molecule type" value="Genomic_DNA"/>
</dbReference>
<keyword evidence="1 4" id="KW-0929">Antimicrobial</keyword>
<dbReference type="Pfam" id="PF00959">
    <property type="entry name" value="Phage_lysozyme"/>
    <property type="match status" value="1"/>
</dbReference>
<dbReference type="InterPro" id="IPR051018">
    <property type="entry name" value="Bacteriophage_GH24"/>
</dbReference>